<dbReference type="InterPro" id="IPR027954">
    <property type="entry name" value="Transcobalamin-like_C"/>
</dbReference>
<accession>A0A517Y7C9</accession>
<feature type="chain" id="PRO_5021863782" description="Transcobalamin-like C-terminal domain-containing protein" evidence="1">
    <location>
        <begin position="26"/>
        <end position="138"/>
    </location>
</feature>
<evidence type="ECO:0000313" key="3">
    <source>
        <dbReference type="EMBL" id="QDU26141.1"/>
    </source>
</evidence>
<keyword evidence="4" id="KW-1185">Reference proteome</keyword>
<name>A0A517Y7C9_9BACT</name>
<evidence type="ECO:0000259" key="2">
    <source>
        <dbReference type="Pfam" id="PF14478"/>
    </source>
</evidence>
<dbReference type="RefSeq" id="WP_202921587.1">
    <property type="nucleotide sequence ID" value="NZ_CP036274.1"/>
</dbReference>
<dbReference type="Pfam" id="PF14478">
    <property type="entry name" value="DUF4430"/>
    <property type="match status" value="1"/>
</dbReference>
<evidence type="ECO:0000313" key="4">
    <source>
        <dbReference type="Proteomes" id="UP000315017"/>
    </source>
</evidence>
<protein>
    <recommendedName>
        <fullName evidence="2">Transcobalamin-like C-terminal domain-containing protein</fullName>
    </recommendedName>
</protein>
<feature type="domain" description="Transcobalamin-like C-terminal" evidence="2">
    <location>
        <begin position="63"/>
        <end position="135"/>
    </location>
</feature>
<dbReference type="AlphaFoldDB" id="A0A517Y7C9"/>
<dbReference type="Gene3D" id="2.170.130.30">
    <property type="match status" value="1"/>
</dbReference>
<evidence type="ECO:0000256" key="1">
    <source>
        <dbReference type="SAM" id="SignalP"/>
    </source>
</evidence>
<gene>
    <name evidence="3" type="ORF">ETAA8_12150</name>
</gene>
<sequence length="138" mass="15227" precursor="true">MTNSMLWRRLFLAAACVFAANLASAQEPPKDGASVEKTVRLTIDYGDGVKKEFTAIPWKEKLTVFDALQAAAKHPRGVQFKHRGKDATVLVTAIDDLTNQSGGKNWLYEVNGTLGDRSCAVFEVQPGDTLLWKFANNR</sequence>
<keyword evidence="1" id="KW-0732">Signal</keyword>
<dbReference type="KEGG" id="aagg:ETAA8_12150"/>
<dbReference type="Proteomes" id="UP000315017">
    <property type="component" value="Chromosome"/>
</dbReference>
<dbReference type="EMBL" id="CP036274">
    <property type="protein sequence ID" value="QDU26141.1"/>
    <property type="molecule type" value="Genomic_DNA"/>
</dbReference>
<reference evidence="3 4" key="1">
    <citation type="submission" date="2019-02" db="EMBL/GenBank/DDBJ databases">
        <title>Deep-cultivation of Planctomycetes and their phenomic and genomic characterization uncovers novel biology.</title>
        <authorList>
            <person name="Wiegand S."/>
            <person name="Jogler M."/>
            <person name="Boedeker C."/>
            <person name="Pinto D."/>
            <person name="Vollmers J."/>
            <person name="Rivas-Marin E."/>
            <person name="Kohn T."/>
            <person name="Peeters S.H."/>
            <person name="Heuer A."/>
            <person name="Rast P."/>
            <person name="Oberbeckmann S."/>
            <person name="Bunk B."/>
            <person name="Jeske O."/>
            <person name="Meyerdierks A."/>
            <person name="Storesund J.E."/>
            <person name="Kallscheuer N."/>
            <person name="Luecker S."/>
            <person name="Lage O.M."/>
            <person name="Pohl T."/>
            <person name="Merkel B.J."/>
            <person name="Hornburger P."/>
            <person name="Mueller R.-W."/>
            <person name="Bruemmer F."/>
            <person name="Labrenz M."/>
            <person name="Spormann A.M."/>
            <person name="Op den Camp H."/>
            <person name="Overmann J."/>
            <person name="Amann R."/>
            <person name="Jetten M.S.M."/>
            <person name="Mascher T."/>
            <person name="Medema M.H."/>
            <person name="Devos D.P."/>
            <person name="Kaster A.-K."/>
            <person name="Ovreas L."/>
            <person name="Rohde M."/>
            <person name="Galperin M.Y."/>
            <person name="Jogler C."/>
        </authorList>
    </citation>
    <scope>NUCLEOTIDE SEQUENCE [LARGE SCALE GENOMIC DNA]</scope>
    <source>
        <strain evidence="3 4">ETA_A8</strain>
    </source>
</reference>
<feature type="signal peptide" evidence="1">
    <location>
        <begin position="1"/>
        <end position="25"/>
    </location>
</feature>
<proteinExistence type="predicted"/>
<organism evidence="3 4">
    <name type="scientific">Anatilimnocola aggregata</name>
    <dbReference type="NCBI Taxonomy" id="2528021"/>
    <lineage>
        <taxon>Bacteria</taxon>
        <taxon>Pseudomonadati</taxon>
        <taxon>Planctomycetota</taxon>
        <taxon>Planctomycetia</taxon>
        <taxon>Pirellulales</taxon>
        <taxon>Pirellulaceae</taxon>
        <taxon>Anatilimnocola</taxon>
    </lineage>
</organism>